<dbReference type="RefSeq" id="XP_040627555.1">
    <property type="nucleotide sequence ID" value="XM_040774325.1"/>
</dbReference>
<accession>M5G9Y5</accession>
<sequence>MWPGNWWHWVQGPLPNGAPLIPFILAMDKTQLTQFSGHRQGYPVYITIGTLPKAIKKLSSMQSWILIGLLPMDSFDKLGLSKEAAKHLFHFCMSHLLEEIKIAGSDGVEMVSADGLAQLCFLILGSYIGDYPEYCLVSCTAYGACLIGNIAQHDMG</sequence>
<reference evidence="1 2" key="1">
    <citation type="journal article" date="2012" name="Science">
        <title>The Paleozoic origin of enzymatic lignin decomposition reconstructed from 31 fungal genomes.</title>
        <authorList>
            <person name="Floudas D."/>
            <person name="Binder M."/>
            <person name="Riley R."/>
            <person name="Barry K."/>
            <person name="Blanchette R.A."/>
            <person name="Henrissat B."/>
            <person name="Martinez A.T."/>
            <person name="Otillar R."/>
            <person name="Spatafora J.W."/>
            <person name="Yadav J.S."/>
            <person name="Aerts A."/>
            <person name="Benoit I."/>
            <person name="Boyd A."/>
            <person name="Carlson A."/>
            <person name="Copeland A."/>
            <person name="Coutinho P.M."/>
            <person name="de Vries R.P."/>
            <person name="Ferreira P."/>
            <person name="Findley K."/>
            <person name="Foster B."/>
            <person name="Gaskell J."/>
            <person name="Glotzer D."/>
            <person name="Gorecki P."/>
            <person name="Heitman J."/>
            <person name="Hesse C."/>
            <person name="Hori C."/>
            <person name="Igarashi K."/>
            <person name="Jurgens J.A."/>
            <person name="Kallen N."/>
            <person name="Kersten P."/>
            <person name="Kohler A."/>
            <person name="Kuees U."/>
            <person name="Kumar T.K.A."/>
            <person name="Kuo A."/>
            <person name="LaButti K."/>
            <person name="Larrondo L.F."/>
            <person name="Lindquist E."/>
            <person name="Ling A."/>
            <person name="Lombard V."/>
            <person name="Lucas S."/>
            <person name="Lundell T."/>
            <person name="Martin R."/>
            <person name="McLaughlin D.J."/>
            <person name="Morgenstern I."/>
            <person name="Morin E."/>
            <person name="Murat C."/>
            <person name="Nagy L.G."/>
            <person name="Nolan M."/>
            <person name="Ohm R.A."/>
            <person name="Patyshakuliyeva A."/>
            <person name="Rokas A."/>
            <person name="Ruiz-Duenas F.J."/>
            <person name="Sabat G."/>
            <person name="Salamov A."/>
            <person name="Samejima M."/>
            <person name="Schmutz J."/>
            <person name="Slot J.C."/>
            <person name="St John F."/>
            <person name="Stenlid J."/>
            <person name="Sun H."/>
            <person name="Sun S."/>
            <person name="Syed K."/>
            <person name="Tsang A."/>
            <person name="Wiebenga A."/>
            <person name="Young D."/>
            <person name="Pisabarro A."/>
            <person name="Eastwood D.C."/>
            <person name="Martin F."/>
            <person name="Cullen D."/>
            <person name="Grigoriev I.V."/>
            <person name="Hibbett D.S."/>
        </authorList>
    </citation>
    <scope>NUCLEOTIDE SEQUENCE [LARGE SCALE GENOMIC DNA]</scope>
    <source>
        <strain evidence="1 2">DJM-731 SS1</strain>
    </source>
</reference>
<keyword evidence="2" id="KW-1185">Reference proteome</keyword>
<name>M5G9Y5_DACPD</name>
<dbReference type="OrthoDB" id="2418900at2759"/>
<evidence type="ECO:0000313" key="1">
    <source>
        <dbReference type="EMBL" id="EJU00658.1"/>
    </source>
</evidence>
<dbReference type="InterPro" id="IPR041078">
    <property type="entry name" value="Plavaka"/>
</dbReference>
<evidence type="ECO:0000313" key="2">
    <source>
        <dbReference type="Proteomes" id="UP000030653"/>
    </source>
</evidence>
<dbReference type="AlphaFoldDB" id="M5G9Y5"/>
<organism evidence="1 2">
    <name type="scientific">Dacryopinax primogenitus (strain DJM 731)</name>
    <name type="common">Brown rot fungus</name>
    <dbReference type="NCBI Taxonomy" id="1858805"/>
    <lineage>
        <taxon>Eukaryota</taxon>
        <taxon>Fungi</taxon>
        <taxon>Dikarya</taxon>
        <taxon>Basidiomycota</taxon>
        <taxon>Agaricomycotina</taxon>
        <taxon>Dacrymycetes</taxon>
        <taxon>Dacrymycetales</taxon>
        <taxon>Dacrymycetaceae</taxon>
        <taxon>Dacryopinax</taxon>
    </lineage>
</organism>
<gene>
    <name evidence="1" type="ORF">DACRYDRAFT_29845</name>
</gene>
<dbReference type="OMA" id="WTILEPL"/>
<proteinExistence type="predicted"/>
<dbReference type="GeneID" id="63689387"/>
<dbReference type="Proteomes" id="UP000030653">
    <property type="component" value="Unassembled WGS sequence"/>
</dbReference>
<dbReference type="Pfam" id="PF18759">
    <property type="entry name" value="Plavaka"/>
    <property type="match status" value="1"/>
</dbReference>
<protein>
    <submittedName>
        <fullName evidence="1">Uncharacterized protein</fullName>
    </submittedName>
</protein>
<feature type="non-terminal residue" evidence="1">
    <location>
        <position position="1"/>
    </location>
</feature>
<dbReference type="HOGENOM" id="CLU_006344_8_3_1"/>
<dbReference type="EMBL" id="JH795866">
    <property type="protein sequence ID" value="EJU00658.1"/>
    <property type="molecule type" value="Genomic_DNA"/>
</dbReference>